<feature type="transmembrane region" description="Helical" evidence="1">
    <location>
        <begin position="119"/>
        <end position="140"/>
    </location>
</feature>
<name>A0AAI8GDR3_FERIS</name>
<feature type="transmembrane region" description="Helical" evidence="1">
    <location>
        <begin position="60"/>
        <end position="80"/>
    </location>
</feature>
<evidence type="ECO:0000256" key="1">
    <source>
        <dbReference type="SAM" id="Phobius"/>
    </source>
</evidence>
<feature type="transmembrane region" description="Helical" evidence="1">
    <location>
        <begin position="323"/>
        <end position="346"/>
    </location>
</feature>
<dbReference type="CDD" id="cd06174">
    <property type="entry name" value="MFS"/>
    <property type="match status" value="1"/>
</dbReference>
<reference evidence="2 3" key="1">
    <citation type="journal article" date="2015" name="Stand. Genomic Sci.">
        <title>Genome sequence of a native-feather degrading extremely thermophilic Eubacterium, Fervidobacterium islandicum AW-1.</title>
        <authorList>
            <person name="Lee Y.J."/>
            <person name="Jeong H."/>
            <person name="Park G.S."/>
            <person name="Kwak Y."/>
            <person name="Lee S.J."/>
            <person name="Lee S.J."/>
            <person name="Park M.K."/>
            <person name="Kim J.Y."/>
            <person name="Kang H.K."/>
            <person name="Shin J.H."/>
            <person name="Lee D.W."/>
        </authorList>
    </citation>
    <scope>NUCLEOTIDE SEQUENCE [LARGE SCALE GENOMIC DNA]</scope>
    <source>
        <strain evidence="2 3">AW-1</strain>
    </source>
</reference>
<dbReference type="RefSeq" id="WP_084383998.1">
    <property type="nucleotide sequence ID" value="NZ_CP014334.2"/>
</dbReference>
<dbReference type="Pfam" id="PF07690">
    <property type="entry name" value="MFS_1"/>
    <property type="match status" value="1"/>
</dbReference>
<keyword evidence="3" id="KW-1185">Reference proteome</keyword>
<dbReference type="PANTHER" id="PTHR23526:SF2">
    <property type="entry name" value="MAJOR FACILITATOR SUPERFAMILY (MFS) PROFILE DOMAIN-CONTAINING PROTEIN"/>
    <property type="match status" value="1"/>
</dbReference>
<feature type="transmembrane region" description="Helical" evidence="1">
    <location>
        <begin position="187"/>
        <end position="206"/>
    </location>
</feature>
<feature type="transmembrane region" description="Helical" evidence="1">
    <location>
        <begin position="358"/>
        <end position="377"/>
    </location>
</feature>
<evidence type="ECO:0000313" key="3">
    <source>
        <dbReference type="Proteomes" id="UP000093740"/>
    </source>
</evidence>
<feature type="transmembrane region" description="Helical" evidence="1">
    <location>
        <begin position="298"/>
        <end position="317"/>
    </location>
</feature>
<dbReference type="Proteomes" id="UP000093740">
    <property type="component" value="Chromosome"/>
</dbReference>
<dbReference type="EMBL" id="CP014334">
    <property type="protein sequence ID" value="AMW33635.2"/>
    <property type="molecule type" value="Genomic_DNA"/>
</dbReference>
<accession>A0AAI8GDR3</accession>
<protein>
    <submittedName>
        <fullName evidence="2">MFS transporter</fullName>
    </submittedName>
</protein>
<sequence length="441" mass="50235">MSDEKVDKTKGSYSEIPKLKSYSRTMRLSVVEGALYTLAFNATQGFVYSTLALYFNFDPVLISVLAVLPASSQLIQYFTPVIYKIIPSRKKAIFWIAFIARSSFVIIPLSLVTGVRNKIIVALPFIVFSILNSLVGSLWTSAMKQIVPEQTRNKYFGMRNTVATFAGLVAWVSYSMILQYLERKTALLLIYLVSSLVFVYTAYLLYLHEIPETSVAEYGLTMPLRTLKNKKFRNFIVFVFIWNFAIQFAGPFFSYFEVSQLKVPYSFLGVLNIINSLLAMFFYTFYGKVAENVGEKNMIRYGITVVLAIPFLYSMMTPNNYKYLLIIDVIIAAMGWSAINLAYFTLLLKLAQEPSEIYISMHSFVAGISSLIASYLGGLTLNAIKDWRFFGLTGYNVMFMLAFVLRIIALISFVRLDFGMEGHRPLKFVEIGQVFLRRSRD</sequence>
<evidence type="ECO:0000313" key="2">
    <source>
        <dbReference type="EMBL" id="AMW33635.2"/>
    </source>
</evidence>
<dbReference type="InterPro" id="IPR036259">
    <property type="entry name" value="MFS_trans_sf"/>
</dbReference>
<feature type="transmembrane region" description="Helical" evidence="1">
    <location>
        <begin position="161"/>
        <end position="181"/>
    </location>
</feature>
<feature type="transmembrane region" description="Helical" evidence="1">
    <location>
        <begin position="33"/>
        <end position="54"/>
    </location>
</feature>
<proteinExistence type="predicted"/>
<dbReference type="GO" id="GO:0022857">
    <property type="term" value="F:transmembrane transporter activity"/>
    <property type="evidence" value="ECO:0007669"/>
    <property type="project" value="InterPro"/>
</dbReference>
<feature type="transmembrane region" description="Helical" evidence="1">
    <location>
        <begin position="397"/>
        <end position="418"/>
    </location>
</feature>
<dbReference type="InterPro" id="IPR052528">
    <property type="entry name" value="Sugar_transport-like"/>
</dbReference>
<keyword evidence="1" id="KW-0812">Transmembrane</keyword>
<feature type="transmembrane region" description="Helical" evidence="1">
    <location>
        <begin position="235"/>
        <end position="253"/>
    </location>
</feature>
<dbReference type="AlphaFoldDB" id="A0AAI8GDR3"/>
<dbReference type="PANTHER" id="PTHR23526">
    <property type="entry name" value="INTEGRAL MEMBRANE TRANSPORT PROTEIN-RELATED"/>
    <property type="match status" value="1"/>
</dbReference>
<dbReference type="InterPro" id="IPR011701">
    <property type="entry name" value="MFS"/>
</dbReference>
<keyword evidence="1" id="KW-0472">Membrane</keyword>
<dbReference type="KEGG" id="fia:NA23_01090"/>
<feature type="transmembrane region" description="Helical" evidence="1">
    <location>
        <begin position="265"/>
        <end position="286"/>
    </location>
</feature>
<keyword evidence="1" id="KW-1133">Transmembrane helix</keyword>
<organism evidence="2 3">
    <name type="scientific">Fervidobacterium islandicum</name>
    <dbReference type="NCBI Taxonomy" id="2423"/>
    <lineage>
        <taxon>Bacteria</taxon>
        <taxon>Thermotogati</taxon>
        <taxon>Thermotogota</taxon>
        <taxon>Thermotogae</taxon>
        <taxon>Thermotogales</taxon>
        <taxon>Fervidobacteriaceae</taxon>
        <taxon>Fervidobacterium</taxon>
    </lineage>
</organism>
<gene>
    <name evidence="2" type="ORF">NA23_01090</name>
</gene>
<dbReference type="SUPFAM" id="SSF103473">
    <property type="entry name" value="MFS general substrate transporter"/>
    <property type="match status" value="2"/>
</dbReference>
<feature type="transmembrane region" description="Helical" evidence="1">
    <location>
        <begin position="92"/>
        <end position="113"/>
    </location>
</feature>
<dbReference type="Gene3D" id="1.20.1250.20">
    <property type="entry name" value="MFS general substrate transporter like domains"/>
    <property type="match status" value="2"/>
</dbReference>